<gene>
    <name evidence="1" type="ORF">J0695_23725</name>
</gene>
<accession>A0A939FC88</accession>
<reference evidence="1" key="1">
    <citation type="submission" date="2021-03" db="EMBL/GenBank/DDBJ databases">
        <title>Streptomyces poriferae sp. nov., a novel marine sponge-derived Actinobacteria species with anti-MRSA activity.</title>
        <authorList>
            <person name="Sandoval-Powers M."/>
            <person name="Kralova S."/>
            <person name="Nguyen G.-S."/>
            <person name="Fawwal D."/>
            <person name="Degnes K."/>
            <person name="Klinkenberg G."/>
            <person name="Sletta H."/>
            <person name="Wentzel A."/>
            <person name="Liles M.R."/>
        </authorList>
    </citation>
    <scope>NUCLEOTIDE SEQUENCE</scope>
    <source>
        <strain evidence="1">DSM 41794</strain>
    </source>
</reference>
<sequence length="144" mass="15064">MTVNSRQTAQAVQAMVVAATGRSCGYSTIPTTASLPTGSALPYFVLYELGQVSSGPPFGDANADARLLFQVTTVAQTPDACSAGADKVRAGFLGRTTSGWTFPINVPDGLAVMGRELDREDGMTVVASNYSYVQRFAVLVTTTS</sequence>
<dbReference type="AlphaFoldDB" id="A0A939FC88"/>
<name>A0A939FC88_9ACTN</name>
<evidence type="ECO:0000313" key="2">
    <source>
        <dbReference type="Proteomes" id="UP000664167"/>
    </source>
</evidence>
<dbReference type="Proteomes" id="UP000664167">
    <property type="component" value="Unassembled WGS sequence"/>
</dbReference>
<proteinExistence type="predicted"/>
<evidence type="ECO:0008006" key="3">
    <source>
        <dbReference type="Google" id="ProtNLM"/>
    </source>
</evidence>
<dbReference type="RefSeq" id="WP_206964584.1">
    <property type="nucleotide sequence ID" value="NZ_BAAAJJ010000002.1"/>
</dbReference>
<protein>
    <recommendedName>
        <fullName evidence="3">DUF3168 domain-containing protein</fullName>
    </recommendedName>
</protein>
<evidence type="ECO:0000313" key="1">
    <source>
        <dbReference type="EMBL" id="MBO0514782.1"/>
    </source>
</evidence>
<comment type="caution">
    <text evidence="1">The sequence shown here is derived from an EMBL/GenBank/DDBJ whole genome shotgun (WGS) entry which is preliminary data.</text>
</comment>
<organism evidence="1 2">
    <name type="scientific">Streptomyces beijiangensis</name>
    <dbReference type="NCBI Taxonomy" id="163361"/>
    <lineage>
        <taxon>Bacteria</taxon>
        <taxon>Bacillati</taxon>
        <taxon>Actinomycetota</taxon>
        <taxon>Actinomycetes</taxon>
        <taxon>Kitasatosporales</taxon>
        <taxon>Streptomycetaceae</taxon>
        <taxon>Streptomyces</taxon>
    </lineage>
</organism>
<dbReference type="EMBL" id="JAFLRJ010000231">
    <property type="protein sequence ID" value="MBO0514782.1"/>
    <property type="molecule type" value="Genomic_DNA"/>
</dbReference>
<keyword evidence="2" id="KW-1185">Reference proteome</keyword>